<sequence length="102" mass="10392">MPTSDNQEGNEEGKTSKVKLPSDQRILLMVSERGAQGAAVGTGSDEGVAGPAVTTVGGGLLLSPWGPHRSGPEGTGSSQVPALWSPPKSSKSRHSCLPEVTN</sequence>
<reference evidence="2" key="1">
    <citation type="submission" date="2023-04" db="EMBL/GenBank/DDBJ databases">
        <authorList>
            <consortium name="ELIXIR-Norway"/>
        </authorList>
    </citation>
    <scope>NUCLEOTIDE SEQUENCE [LARGE SCALE GENOMIC DNA]</scope>
</reference>
<feature type="region of interest" description="Disordered" evidence="1">
    <location>
        <begin position="1"/>
        <end position="23"/>
    </location>
</feature>
<name>A0ABN8YZ30_RANTA</name>
<dbReference type="Proteomes" id="UP001176941">
    <property type="component" value="Chromosome 24"/>
</dbReference>
<feature type="region of interest" description="Disordered" evidence="1">
    <location>
        <begin position="36"/>
        <end position="102"/>
    </location>
</feature>
<protein>
    <submittedName>
        <fullName evidence="2">Uncharacterized protein</fullName>
    </submittedName>
</protein>
<gene>
    <name evidence="2" type="ORF">MRATA1EN1_LOCUS13931</name>
</gene>
<evidence type="ECO:0000313" key="2">
    <source>
        <dbReference type="EMBL" id="CAI9164969.1"/>
    </source>
</evidence>
<proteinExistence type="predicted"/>
<dbReference type="EMBL" id="OX459960">
    <property type="protein sequence ID" value="CAI9164969.1"/>
    <property type="molecule type" value="Genomic_DNA"/>
</dbReference>
<evidence type="ECO:0000256" key="1">
    <source>
        <dbReference type="SAM" id="MobiDB-lite"/>
    </source>
</evidence>
<accession>A0ABN8YZ30</accession>
<evidence type="ECO:0000313" key="3">
    <source>
        <dbReference type="Proteomes" id="UP001176941"/>
    </source>
</evidence>
<organism evidence="2 3">
    <name type="scientific">Rangifer tarandus platyrhynchus</name>
    <name type="common">Svalbard reindeer</name>
    <dbReference type="NCBI Taxonomy" id="3082113"/>
    <lineage>
        <taxon>Eukaryota</taxon>
        <taxon>Metazoa</taxon>
        <taxon>Chordata</taxon>
        <taxon>Craniata</taxon>
        <taxon>Vertebrata</taxon>
        <taxon>Euteleostomi</taxon>
        <taxon>Mammalia</taxon>
        <taxon>Eutheria</taxon>
        <taxon>Laurasiatheria</taxon>
        <taxon>Artiodactyla</taxon>
        <taxon>Ruminantia</taxon>
        <taxon>Pecora</taxon>
        <taxon>Cervidae</taxon>
        <taxon>Odocoileinae</taxon>
        <taxon>Rangifer</taxon>
    </lineage>
</organism>
<keyword evidence="3" id="KW-1185">Reference proteome</keyword>